<dbReference type="Proteomes" id="UP000298663">
    <property type="component" value="Unassembled WGS sequence"/>
</dbReference>
<dbReference type="PANTHER" id="PTHR11461">
    <property type="entry name" value="SERINE PROTEASE INHIBITOR, SERPIN"/>
    <property type="match status" value="1"/>
</dbReference>
<gene>
    <name evidence="4" type="ORF">L596_026364</name>
</gene>
<dbReference type="InterPro" id="IPR042178">
    <property type="entry name" value="Serpin_sf_1"/>
</dbReference>
<evidence type="ECO:0000256" key="2">
    <source>
        <dbReference type="RuleBase" id="RU000411"/>
    </source>
</evidence>
<dbReference type="EMBL" id="AZBU02000010">
    <property type="protein sequence ID" value="TKR62390.1"/>
    <property type="molecule type" value="Genomic_DNA"/>
</dbReference>
<protein>
    <recommendedName>
        <fullName evidence="3">Serpin domain-containing protein</fullName>
    </recommendedName>
</protein>
<dbReference type="SUPFAM" id="SSF56574">
    <property type="entry name" value="Serpins"/>
    <property type="match status" value="1"/>
</dbReference>
<evidence type="ECO:0000256" key="1">
    <source>
        <dbReference type="ARBA" id="ARBA00009500"/>
    </source>
</evidence>
<dbReference type="Pfam" id="PF00079">
    <property type="entry name" value="Serpin"/>
    <property type="match status" value="1"/>
</dbReference>
<comment type="caution">
    <text evidence="4">The sequence shown here is derived from an EMBL/GenBank/DDBJ whole genome shotgun (WGS) entry which is preliminary data.</text>
</comment>
<name>A0A4U5M165_STECR</name>
<reference evidence="4 5" key="1">
    <citation type="journal article" date="2015" name="Genome Biol.">
        <title>Comparative genomics of Steinernema reveals deeply conserved gene regulatory networks.</title>
        <authorList>
            <person name="Dillman A.R."/>
            <person name="Macchietto M."/>
            <person name="Porter C.F."/>
            <person name="Rogers A."/>
            <person name="Williams B."/>
            <person name="Antoshechkin I."/>
            <person name="Lee M.M."/>
            <person name="Goodwin Z."/>
            <person name="Lu X."/>
            <person name="Lewis E.E."/>
            <person name="Goodrich-Blair H."/>
            <person name="Stock S.P."/>
            <person name="Adams B.J."/>
            <person name="Sternberg P.W."/>
            <person name="Mortazavi A."/>
        </authorList>
    </citation>
    <scope>NUCLEOTIDE SEQUENCE [LARGE SCALE GENOMIC DNA]</scope>
    <source>
        <strain evidence="4 5">ALL</strain>
    </source>
</reference>
<dbReference type="Gene3D" id="2.30.39.10">
    <property type="entry name" value="Alpha-1-antitrypsin, domain 1"/>
    <property type="match status" value="1"/>
</dbReference>
<proteinExistence type="inferred from homology"/>
<feature type="domain" description="Serpin" evidence="3">
    <location>
        <begin position="1"/>
        <end position="265"/>
    </location>
</feature>
<dbReference type="AlphaFoldDB" id="A0A4U5M165"/>
<sequence>MRQNHSEQVHIASRLFVQEHCRIHYPYMLQNHISLQTGFQHVLPENMQEAVNSFVSKATKGNVPTLIDEEAKNFPVILANALYFEMRFQNVFYNTNPALFYAADGSTKEVPTMTGKQTGHYIQTSSFVYGDMPFESSHFSFFVVVPQGEHTLCDVMANLTFSKLIKNAPEKQAMIFRIPTINIDFSANLKDVLTKSGVEKLFSEQADLSHMTSSKINVRDIVHKAKFELDENGVKAVAATEPVFVFYKGPSTPDLQIKANRPFLFGVT</sequence>
<dbReference type="STRING" id="34508.A0A4U5M165"/>
<organism evidence="4 5">
    <name type="scientific">Steinernema carpocapsae</name>
    <name type="common">Entomopathogenic nematode</name>
    <dbReference type="NCBI Taxonomy" id="34508"/>
    <lineage>
        <taxon>Eukaryota</taxon>
        <taxon>Metazoa</taxon>
        <taxon>Ecdysozoa</taxon>
        <taxon>Nematoda</taxon>
        <taxon>Chromadorea</taxon>
        <taxon>Rhabditida</taxon>
        <taxon>Tylenchina</taxon>
        <taxon>Panagrolaimomorpha</taxon>
        <taxon>Strongyloidoidea</taxon>
        <taxon>Steinernematidae</taxon>
        <taxon>Steinernema</taxon>
    </lineage>
</organism>
<dbReference type="OrthoDB" id="671595at2759"/>
<dbReference type="Gene3D" id="3.30.497.10">
    <property type="entry name" value="Antithrombin, subunit I, domain 2"/>
    <property type="match status" value="1"/>
</dbReference>
<dbReference type="InterPro" id="IPR036186">
    <property type="entry name" value="Serpin_sf"/>
</dbReference>
<reference evidence="4 5" key="2">
    <citation type="journal article" date="2019" name="G3 (Bethesda)">
        <title>Hybrid Assembly of the Genome of the Entomopathogenic Nematode Steinernema carpocapsae Identifies the X-Chromosome.</title>
        <authorList>
            <person name="Serra L."/>
            <person name="Macchietto M."/>
            <person name="Macias-Munoz A."/>
            <person name="McGill C.J."/>
            <person name="Rodriguez I.M."/>
            <person name="Rodriguez B."/>
            <person name="Murad R."/>
            <person name="Mortazavi A."/>
        </authorList>
    </citation>
    <scope>NUCLEOTIDE SEQUENCE [LARGE SCALE GENOMIC DNA]</scope>
    <source>
        <strain evidence="4 5">ALL</strain>
    </source>
</reference>
<evidence type="ECO:0000259" key="3">
    <source>
        <dbReference type="SMART" id="SM00093"/>
    </source>
</evidence>
<accession>A0A4U5M165</accession>
<dbReference type="GO" id="GO:0004867">
    <property type="term" value="F:serine-type endopeptidase inhibitor activity"/>
    <property type="evidence" value="ECO:0007669"/>
    <property type="project" value="InterPro"/>
</dbReference>
<dbReference type="PANTHER" id="PTHR11461:SF211">
    <property type="entry name" value="GH10112P-RELATED"/>
    <property type="match status" value="1"/>
</dbReference>
<dbReference type="InterPro" id="IPR023796">
    <property type="entry name" value="Serpin_dom"/>
</dbReference>
<dbReference type="InterPro" id="IPR042185">
    <property type="entry name" value="Serpin_sf_2"/>
</dbReference>
<dbReference type="InterPro" id="IPR000215">
    <property type="entry name" value="Serpin_fam"/>
</dbReference>
<evidence type="ECO:0000313" key="5">
    <source>
        <dbReference type="Proteomes" id="UP000298663"/>
    </source>
</evidence>
<dbReference type="GO" id="GO:0005615">
    <property type="term" value="C:extracellular space"/>
    <property type="evidence" value="ECO:0007669"/>
    <property type="project" value="InterPro"/>
</dbReference>
<dbReference type="SMART" id="SM00093">
    <property type="entry name" value="SERPIN"/>
    <property type="match status" value="1"/>
</dbReference>
<comment type="similarity">
    <text evidence="1 2">Belongs to the serpin family.</text>
</comment>
<evidence type="ECO:0000313" key="4">
    <source>
        <dbReference type="EMBL" id="TKR62390.1"/>
    </source>
</evidence>
<keyword evidence="5" id="KW-1185">Reference proteome</keyword>